<accession>A0AAV4MT14</accession>
<evidence type="ECO:0000256" key="1">
    <source>
        <dbReference type="SAM" id="MobiDB-lite"/>
    </source>
</evidence>
<evidence type="ECO:0000313" key="3">
    <source>
        <dbReference type="Proteomes" id="UP001054945"/>
    </source>
</evidence>
<protein>
    <submittedName>
        <fullName evidence="2">Uncharacterized protein</fullName>
    </submittedName>
</protein>
<comment type="caution">
    <text evidence="2">The sequence shown here is derived from an EMBL/GenBank/DDBJ whole genome shotgun (WGS) entry which is preliminary data.</text>
</comment>
<sequence>MAEKRKTVNRKDTEALRGDRQLSIVSFVFIIDWIETTERLSSYKKMKITPAEVMQKMLCRRKLRSKCKDHPQTPAKQTSQNYGGTKQQNLPKKSPNSALKRDNSVSPNFSTRSMLPALPVALAASPPPPPMHHTASSDACCLATSHTRLFRLLLLVASFLITDMEASSVANRLGPGMTRMDRVMEYFVIMVERCLSG</sequence>
<proteinExistence type="predicted"/>
<feature type="compositionally biased region" description="Polar residues" evidence="1">
    <location>
        <begin position="74"/>
        <end position="97"/>
    </location>
</feature>
<dbReference type="Proteomes" id="UP001054945">
    <property type="component" value="Unassembled WGS sequence"/>
</dbReference>
<organism evidence="2 3">
    <name type="scientific">Caerostris extrusa</name>
    <name type="common">Bark spider</name>
    <name type="synonym">Caerostris bankana</name>
    <dbReference type="NCBI Taxonomy" id="172846"/>
    <lineage>
        <taxon>Eukaryota</taxon>
        <taxon>Metazoa</taxon>
        <taxon>Ecdysozoa</taxon>
        <taxon>Arthropoda</taxon>
        <taxon>Chelicerata</taxon>
        <taxon>Arachnida</taxon>
        <taxon>Araneae</taxon>
        <taxon>Araneomorphae</taxon>
        <taxon>Entelegynae</taxon>
        <taxon>Araneoidea</taxon>
        <taxon>Araneidae</taxon>
        <taxon>Caerostris</taxon>
    </lineage>
</organism>
<dbReference type="AlphaFoldDB" id="A0AAV4MT14"/>
<name>A0AAV4MT14_CAEEX</name>
<evidence type="ECO:0000313" key="2">
    <source>
        <dbReference type="EMBL" id="GIX75060.1"/>
    </source>
</evidence>
<reference evidence="2 3" key="1">
    <citation type="submission" date="2021-06" db="EMBL/GenBank/DDBJ databases">
        <title>Caerostris extrusa draft genome.</title>
        <authorList>
            <person name="Kono N."/>
            <person name="Arakawa K."/>
        </authorList>
    </citation>
    <scope>NUCLEOTIDE SEQUENCE [LARGE SCALE GENOMIC DNA]</scope>
</reference>
<keyword evidence="3" id="KW-1185">Reference proteome</keyword>
<feature type="region of interest" description="Disordered" evidence="1">
    <location>
        <begin position="64"/>
        <end position="107"/>
    </location>
</feature>
<gene>
    <name evidence="2" type="ORF">CEXT_800031</name>
</gene>
<dbReference type="EMBL" id="BPLR01020130">
    <property type="protein sequence ID" value="GIX75060.1"/>
    <property type="molecule type" value="Genomic_DNA"/>
</dbReference>